<dbReference type="AlphaFoldDB" id="A0A5P2VW28"/>
<dbReference type="Gene3D" id="1.10.10.10">
    <property type="entry name" value="Winged helix-like DNA-binding domain superfamily/Winged helix DNA-binding domain"/>
    <property type="match status" value="1"/>
</dbReference>
<dbReference type="PRINTS" id="PR00039">
    <property type="entry name" value="HTHLYSR"/>
</dbReference>
<evidence type="ECO:0000256" key="3">
    <source>
        <dbReference type="ARBA" id="ARBA00023125"/>
    </source>
</evidence>
<dbReference type="SUPFAM" id="SSF53850">
    <property type="entry name" value="Periplasmic binding protein-like II"/>
    <property type="match status" value="1"/>
</dbReference>
<evidence type="ECO:0000259" key="5">
    <source>
        <dbReference type="PROSITE" id="PS50931"/>
    </source>
</evidence>
<evidence type="ECO:0000256" key="4">
    <source>
        <dbReference type="ARBA" id="ARBA00023163"/>
    </source>
</evidence>
<dbReference type="InterPro" id="IPR036388">
    <property type="entry name" value="WH-like_DNA-bd_sf"/>
</dbReference>
<reference evidence="6 7" key="1">
    <citation type="submission" date="2017-09" db="EMBL/GenBank/DDBJ databases">
        <title>Streptomyces genome completion.</title>
        <authorList>
            <person name="Lee N."/>
            <person name="Cho B.-K."/>
        </authorList>
    </citation>
    <scope>NUCLEOTIDE SEQUENCE [LARGE SCALE GENOMIC DNA]</scope>
    <source>
        <strain evidence="6 7">ATCC 14899</strain>
    </source>
</reference>
<evidence type="ECO:0000313" key="7">
    <source>
        <dbReference type="Proteomes" id="UP000325763"/>
    </source>
</evidence>
<evidence type="ECO:0000256" key="1">
    <source>
        <dbReference type="ARBA" id="ARBA00009437"/>
    </source>
</evidence>
<dbReference type="GO" id="GO:0000976">
    <property type="term" value="F:transcription cis-regulatory region binding"/>
    <property type="evidence" value="ECO:0007669"/>
    <property type="project" value="TreeGrafter"/>
</dbReference>
<organism evidence="6 7">
    <name type="scientific">Streptomyces nodosus</name>
    <dbReference type="NCBI Taxonomy" id="40318"/>
    <lineage>
        <taxon>Bacteria</taxon>
        <taxon>Bacillati</taxon>
        <taxon>Actinomycetota</taxon>
        <taxon>Actinomycetes</taxon>
        <taxon>Kitasatosporales</taxon>
        <taxon>Streptomycetaceae</taxon>
        <taxon>Streptomyces</taxon>
    </lineage>
</organism>
<dbReference type="Proteomes" id="UP000325763">
    <property type="component" value="Chromosome"/>
</dbReference>
<name>A0A5P2VW28_9ACTN</name>
<dbReference type="EMBL" id="CP023747">
    <property type="protein sequence ID" value="QEV37820.1"/>
    <property type="molecule type" value="Genomic_DNA"/>
</dbReference>
<dbReference type="InterPro" id="IPR000847">
    <property type="entry name" value="LysR_HTH_N"/>
</dbReference>
<dbReference type="SUPFAM" id="SSF46785">
    <property type="entry name" value="Winged helix' DNA-binding domain"/>
    <property type="match status" value="1"/>
</dbReference>
<dbReference type="Pfam" id="PF03466">
    <property type="entry name" value="LysR_substrate"/>
    <property type="match status" value="1"/>
</dbReference>
<dbReference type="PANTHER" id="PTHR30126">
    <property type="entry name" value="HTH-TYPE TRANSCRIPTIONAL REGULATOR"/>
    <property type="match status" value="1"/>
</dbReference>
<accession>A0A5P2VW28</accession>
<keyword evidence="4" id="KW-0804">Transcription</keyword>
<dbReference type="PROSITE" id="PS50931">
    <property type="entry name" value="HTH_LYSR"/>
    <property type="match status" value="1"/>
</dbReference>
<dbReference type="PANTHER" id="PTHR30126:SF40">
    <property type="entry name" value="HTH-TYPE TRANSCRIPTIONAL REGULATOR GLTR"/>
    <property type="match status" value="1"/>
</dbReference>
<dbReference type="InterPro" id="IPR036390">
    <property type="entry name" value="WH_DNA-bd_sf"/>
</dbReference>
<dbReference type="Gene3D" id="3.40.190.10">
    <property type="entry name" value="Periplasmic binding protein-like II"/>
    <property type="match status" value="2"/>
</dbReference>
<protein>
    <submittedName>
        <fullName evidence="6">LysR family transcriptional regulator</fullName>
    </submittedName>
</protein>
<evidence type="ECO:0000256" key="2">
    <source>
        <dbReference type="ARBA" id="ARBA00023015"/>
    </source>
</evidence>
<feature type="domain" description="HTH lysR-type" evidence="5">
    <location>
        <begin position="37"/>
        <end position="94"/>
    </location>
</feature>
<comment type="similarity">
    <text evidence="1">Belongs to the LysR transcriptional regulatory family.</text>
</comment>
<keyword evidence="2" id="KW-0805">Transcription regulation</keyword>
<evidence type="ECO:0000313" key="6">
    <source>
        <dbReference type="EMBL" id="QEV37820.1"/>
    </source>
</evidence>
<dbReference type="KEGG" id="snq:CP978_04060"/>
<proteinExistence type="inferred from homology"/>
<dbReference type="Pfam" id="PF00126">
    <property type="entry name" value="HTH_1"/>
    <property type="match status" value="1"/>
</dbReference>
<keyword evidence="3" id="KW-0238">DNA-binding</keyword>
<dbReference type="FunFam" id="1.10.10.10:FF:000001">
    <property type="entry name" value="LysR family transcriptional regulator"/>
    <property type="match status" value="1"/>
</dbReference>
<dbReference type="InterPro" id="IPR005119">
    <property type="entry name" value="LysR_subst-bd"/>
</dbReference>
<sequence length="373" mass="40121">MPERPGIPLSEQVTRAPSGSRVRLVRPFLVTGSGAAMDLEALRSFLAVAKHRSISKAAAALYVTQPTMSQRLRRLEESLGFALFRRGWTGVVLTPQGAYFLPYAAQLMRDLSNASAVLGSKDAARPRSFAEVAGHPHKVVFGVDNWLPERAVRAVVSSALTGYGADEFRVTSRPATTVIDLLELNQLDAGLFYSTEPAHPFPTEVIGTEDMALVHPPGTALEETSAPALKELLSRHRFVLFDNPVLTHHARITTTLIETYEISRFHVVDDYRTMRALIRLGECITVVPAGVVLDDAGRHGSNLSFTPLPGLLPEISVIVGVSDAGRDHGVTEAFAGSVAGFLHDDRPGSGDARPCAHRPVRADPGCLPGPGTC</sequence>
<dbReference type="GO" id="GO:0003700">
    <property type="term" value="F:DNA-binding transcription factor activity"/>
    <property type="evidence" value="ECO:0007669"/>
    <property type="project" value="InterPro"/>
</dbReference>
<gene>
    <name evidence="6" type="ORF">CP978_04060</name>
</gene>